<protein>
    <submittedName>
        <fullName evidence="2">Uncharacterized protein</fullName>
    </submittedName>
</protein>
<organism evidence="2 3">
    <name type="scientific">Potamilus streckersoni</name>
    <dbReference type="NCBI Taxonomy" id="2493646"/>
    <lineage>
        <taxon>Eukaryota</taxon>
        <taxon>Metazoa</taxon>
        <taxon>Spiralia</taxon>
        <taxon>Lophotrochozoa</taxon>
        <taxon>Mollusca</taxon>
        <taxon>Bivalvia</taxon>
        <taxon>Autobranchia</taxon>
        <taxon>Heteroconchia</taxon>
        <taxon>Palaeoheterodonta</taxon>
        <taxon>Unionida</taxon>
        <taxon>Unionoidea</taxon>
        <taxon>Unionidae</taxon>
        <taxon>Ambleminae</taxon>
        <taxon>Lampsilini</taxon>
        <taxon>Potamilus</taxon>
    </lineage>
</organism>
<reference evidence="2" key="2">
    <citation type="journal article" date="2021" name="Genome Biol. Evol.">
        <title>Developing a high-quality reference genome for a parasitic bivalve with doubly uniparental inheritance (Bivalvia: Unionida).</title>
        <authorList>
            <person name="Smith C.H."/>
        </authorList>
    </citation>
    <scope>NUCLEOTIDE SEQUENCE</scope>
    <source>
        <strain evidence="2">CHS0354</strain>
        <tissue evidence="2">Mantle</tissue>
    </source>
</reference>
<reference evidence="2" key="3">
    <citation type="submission" date="2023-05" db="EMBL/GenBank/DDBJ databases">
        <authorList>
            <person name="Smith C.H."/>
        </authorList>
    </citation>
    <scope>NUCLEOTIDE SEQUENCE</scope>
    <source>
        <strain evidence="2">CHS0354</strain>
        <tissue evidence="2">Mantle</tissue>
    </source>
</reference>
<dbReference type="AlphaFoldDB" id="A0AAE0WF82"/>
<evidence type="ECO:0000256" key="1">
    <source>
        <dbReference type="SAM" id="MobiDB-lite"/>
    </source>
</evidence>
<evidence type="ECO:0000313" key="2">
    <source>
        <dbReference type="EMBL" id="KAK3611010.1"/>
    </source>
</evidence>
<gene>
    <name evidence="2" type="ORF">CHS0354_005441</name>
</gene>
<proteinExistence type="predicted"/>
<evidence type="ECO:0000313" key="3">
    <source>
        <dbReference type="Proteomes" id="UP001195483"/>
    </source>
</evidence>
<name>A0AAE0WF82_9BIVA</name>
<dbReference type="Proteomes" id="UP001195483">
    <property type="component" value="Unassembled WGS sequence"/>
</dbReference>
<feature type="region of interest" description="Disordered" evidence="1">
    <location>
        <begin position="1"/>
        <end position="24"/>
    </location>
</feature>
<keyword evidence="3" id="KW-1185">Reference proteome</keyword>
<comment type="caution">
    <text evidence="2">The sequence shown here is derived from an EMBL/GenBank/DDBJ whole genome shotgun (WGS) entry which is preliminary data.</text>
</comment>
<sequence length="98" mass="10859">MPYQVGEKIRADSGQEAPSPAENMDTRCQQCLGNALFKRETDTMISLSLTSSEAEIAVFNLELLFSNGKRKIDPTKIEAFPLECVIVEIAMKDCLSVM</sequence>
<reference evidence="2" key="1">
    <citation type="journal article" date="2021" name="Genome Biol. Evol.">
        <title>A High-Quality Reference Genome for a Parasitic Bivalve with Doubly Uniparental Inheritance (Bivalvia: Unionida).</title>
        <authorList>
            <person name="Smith C.H."/>
        </authorList>
    </citation>
    <scope>NUCLEOTIDE SEQUENCE</scope>
    <source>
        <strain evidence="2">CHS0354</strain>
    </source>
</reference>
<accession>A0AAE0WF82</accession>
<dbReference type="EMBL" id="JAEAOA010000383">
    <property type="protein sequence ID" value="KAK3611010.1"/>
    <property type="molecule type" value="Genomic_DNA"/>
</dbReference>